<proteinExistence type="predicted"/>
<dbReference type="AlphaFoldDB" id="A0A0C3GDU1"/>
<reference evidence="2" key="2">
    <citation type="submission" date="2015-01" db="EMBL/GenBank/DDBJ databases">
        <title>Evolutionary Origins and Diversification of the Mycorrhizal Mutualists.</title>
        <authorList>
            <consortium name="DOE Joint Genome Institute"/>
            <consortium name="Mycorrhizal Genomics Consortium"/>
            <person name="Kohler A."/>
            <person name="Kuo A."/>
            <person name="Nagy L.G."/>
            <person name="Floudas D."/>
            <person name="Copeland A."/>
            <person name="Barry K.W."/>
            <person name="Cichocki N."/>
            <person name="Veneault-Fourrey C."/>
            <person name="LaButti K."/>
            <person name="Lindquist E.A."/>
            <person name="Lipzen A."/>
            <person name="Lundell T."/>
            <person name="Morin E."/>
            <person name="Murat C."/>
            <person name="Riley R."/>
            <person name="Ohm R."/>
            <person name="Sun H."/>
            <person name="Tunlid A."/>
            <person name="Henrissat B."/>
            <person name="Grigoriev I.V."/>
            <person name="Hibbett D.S."/>
            <person name="Martin F."/>
        </authorList>
    </citation>
    <scope>NUCLEOTIDE SEQUENCE [LARGE SCALE GENOMIC DNA]</scope>
    <source>
        <strain evidence="2">F 1598</strain>
    </source>
</reference>
<gene>
    <name evidence="1" type="ORF">PILCRDRAFT_2142</name>
</gene>
<keyword evidence="2" id="KW-1185">Reference proteome</keyword>
<accession>A0A0C3GDU1</accession>
<evidence type="ECO:0000313" key="1">
    <source>
        <dbReference type="EMBL" id="KIM89864.1"/>
    </source>
</evidence>
<evidence type="ECO:0000313" key="2">
    <source>
        <dbReference type="Proteomes" id="UP000054166"/>
    </source>
</evidence>
<sequence length="131" mass="14363">MSLSNIYKLFATAQAISLETLEWIGEARRCCALVGDVHGRHWQNSGTGLAVACSQNSSINEDRMIEGSDTSSAMKALIIHPRYSTWAQNHPKYNPCHPACFGSTSRDNATEHANLEALGVSDLLVKLDMQE</sequence>
<dbReference type="InParanoid" id="A0A0C3GDU1"/>
<dbReference type="EMBL" id="KN832974">
    <property type="protein sequence ID" value="KIM89864.1"/>
    <property type="molecule type" value="Genomic_DNA"/>
</dbReference>
<dbReference type="Proteomes" id="UP000054166">
    <property type="component" value="Unassembled WGS sequence"/>
</dbReference>
<name>A0A0C3GDU1_PILCF</name>
<protein>
    <submittedName>
        <fullName evidence="1">Uncharacterized protein</fullName>
    </submittedName>
</protein>
<organism evidence="1 2">
    <name type="scientific">Piloderma croceum (strain F 1598)</name>
    <dbReference type="NCBI Taxonomy" id="765440"/>
    <lineage>
        <taxon>Eukaryota</taxon>
        <taxon>Fungi</taxon>
        <taxon>Dikarya</taxon>
        <taxon>Basidiomycota</taxon>
        <taxon>Agaricomycotina</taxon>
        <taxon>Agaricomycetes</taxon>
        <taxon>Agaricomycetidae</taxon>
        <taxon>Atheliales</taxon>
        <taxon>Atheliaceae</taxon>
        <taxon>Piloderma</taxon>
    </lineage>
</organism>
<reference evidence="1 2" key="1">
    <citation type="submission" date="2014-04" db="EMBL/GenBank/DDBJ databases">
        <authorList>
            <consortium name="DOE Joint Genome Institute"/>
            <person name="Kuo A."/>
            <person name="Tarkka M."/>
            <person name="Buscot F."/>
            <person name="Kohler A."/>
            <person name="Nagy L.G."/>
            <person name="Floudas D."/>
            <person name="Copeland A."/>
            <person name="Barry K.W."/>
            <person name="Cichocki N."/>
            <person name="Veneault-Fourrey C."/>
            <person name="LaButti K."/>
            <person name="Lindquist E.A."/>
            <person name="Lipzen A."/>
            <person name="Lundell T."/>
            <person name="Morin E."/>
            <person name="Murat C."/>
            <person name="Sun H."/>
            <person name="Tunlid A."/>
            <person name="Henrissat B."/>
            <person name="Grigoriev I.V."/>
            <person name="Hibbett D.S."/>
            <person name="Martin F."/>
            <person name="Nordberg H.P."/>
            <person name="Cantor M.N."/>
            <person name="Hua S.X."/>
        </authorList>
    </citation>
    <scope>NUCLEOTIDE SEQUENCE [LARGE SCALE GENOMIC DNA]</scope>
    <source>
        <strain evidence="1 2">F 1598</strain>
    </source>
</reference>
<dbReference type="HOGENOM" id="CLU_1928388_0_0_1"/>